<sequence length="334" mass="37423">MNKMTPVTNKKPKRLKHVAVKIGQTIRSSHRSCLVGMTCLALAIGCFSFIKLATAHSGLEPEIQEITEKLIKDPNSVDLLVRRGQVYRSNGKYVESLLDLERAWLLNRENRTVVLQRALTLSALGRDKEAESALDYFLQEESDPKRVFALAERASIHARNGQTELAITDFNSAIQLQPTIELYLVRGKLQESLGKLEDAAAGYQDGLAKLGDAILLKKGLIRVRMVQKQYSEALALVDEEIARSSVKTSWHLKRAEILDHMGRPDEAKLANEQALAEANRVLGKRQTAMQLLARAQVYQAMGRIEEAKNDLRVAIQKTPHFAEADDFLKTLESR</sequence>
<dbReference type="InterPro" id="IPR050498">
    <property type="entry name" value="Ycf3"/>
</dbReference>
<organism evidence="4 5">
    <name type="scientific">Candidatus Nitrospira allomarina</name>
    <dbReference type="NCBI Taxonomy" id="3020900"/>
    <lineage>
        <taxon>Bacteria</taxon>
        <taxon>Pseudomonadati</taxon>
        <taxon>Nitrospirota</taxon>
        <taxon>Nitrospiria</taxon>
        <taxon>Nitrospirales</taxon>
        <taxon>Nitrospiraceae</taxon>
        <taxon>Nitrospira</taxon>
    </lineage>
</organism>
<gene>
    <name evidence="4" type="ORF">PP769_19610</name>
</gene>
<dbReference type="InterPro" id="IPR019734">
    <property type="entry name" value="TPR_rpt"/>
</dbReference>
<evidence type="ECO:0008006" key="6">
    <source>
        <dbReference type="Google" id="ProtNLM"/>
    </source>
</evidence>
<evidence type="ECO:0000313" key="5">
    <source>
        <dbReference type="Proteomes" id="UP001302719"/>
    </source>
</evidence>
<feature type="repeat" description="TPR" evidence="3">
    <location>
        <begin position="147"/>
        <end position="180"/>
    </location>
</feature>
<proteinExistence type="predicted"/>
<dbReference type="PROSITE" id="PS50005">
    <property type="entry name" value="TPR"/>
    <property type="match status" value="1"/>
</dbReference>
<dbReference type="Pfam" id="PF13181">
    <property type="entry name" value="TPR_8"/>
    <property type="match status" value="2"/>
</dbReference>
<dbReference type="AlphaFoldDB" id="A0AA96GI55"/>
<keyword evidence="5" id="KW-1185">Reference proteome</keyword>
<keyword evidence="1" id="KW-0677">Repeat</keyword>
<reference evidence="4 5" key="1">
    <citation type="submission" date="2023-01" db="EMBL/GenBank/DDBJ databases">
        <title>Cultivation and genomic characterization of new, ubiquitous marine nitrite-oxidizing bacteria from the Nitrospirales.</title>
        <authorList>
            <person name="Mueller A.J."/>
            <person name="Daebeler A."/>
            <person name="Herbold C.W."/>
            <person name="Kirkegaard R.H."/>
            <person name="Daims H."/>
        </authorList>
    </citation>
    <scope>NUCLEOTIDE SEQUENCE [LARGE SCALE GENOMIC DNA]</scope>
    <source>
        <strain evidence="4 5">VA</strain>
    </source>
</reference>
<dbReference type="InterPro" id="IPR011990">
    <property type="entry name" value="TPR-like_helical_dom_sf"/>
</dbReference>
<evidence type="ECO:0000313" key="4">
    <source>
        <dbReference type="EMBL" id="WNM58151.1"/>
    </source>
</evidence>
<name>A0AA96GI55_9BACT</name>
<accession>A0AA96GI55</accession>
<evidence type="ECO:0000256" key="1">
    <source>
        <dbReference type="ARBA" id="ARBA00022737"/>
    </source>
</evidence>
<evidence type="ECO:0000256" key="3">
    <source>
        <dbReference type="PROSITE-ProRule" id="PRU00339"/>
    </source>
</evidence>
<dbReference type="PANTHER" id="PTHR44858:SF1">
    <property type="entry name" value="UDP-N-ACETYLGLUCOSAMINE--PEPTIDE N-ACETYLGLUCOSAMINYLTRANSFERASE SPINDLY-RELATED"/>
    <property type="match status" value="1"/>
</dbReference>
<dbReference type="PANTHER" id="PTHR44858">
    <property type="entry name" value="TETRATRICOPEPTIDE REPEAT PROTEIN 6"/>
    <property type="match status" value="1"/>
</dbReference>
<protein>
    <recommendedName>
        <fullName evidence="6">Tetratricopeptide repeat protein</fullName>
    </recommendedName>
</protein>
<dbReference type="SUPFAM" id="SSF48452">
    <property type="entry name" value="TPR-like"/>
    <property type="match status" value="1"/>
</dbReference>
<dbReference type="Gene3D" id="1.25.40.10">
    <property type="entry name" value="Tetratricopeptide repeat domain"/>
    <property type="match status" value="3"/>
</dbReference>
<dbReference type="EMBL" id="CP116967">
    <property type="protein sequence ID" value="WNM58151.1"/>
    <property type="molecule type" value="Genomic_DNA"/>
</dbReference>
<dbReference type="KEGG" id="nall:PP769_19610"/>
<dbReference type="Proteomes" id="UP001302719">
    <property type="component" value="Chromosome"/>
</dbReference>
<keyword evidence="2 3" id="KW-0802">TPR repeat</keyword>
<dbReference type="RefSeq" id="WP_312643554.1">
    <property type="nucleotide sequence ID" value="NZ_CP116967.1"/>
</dbReference>
<dbReference type="SMART" id="SM00028">
    <property type="entry name" value="TPR"/>
    <property type="match status" value="4"/>
</dbReference>
<evidence type="ECO:0000256" key="2">
    <source>
        <dbReference type="ARBA" id="ARBA00022803"/>
    </source>
</evidence>